<sequence>MSAAEKKVFDLQGLDITISRDHDDDVSSIDSQEYSQDELILCTPPPKPKSSHNFSFEKNTPITSTTPSTFTLTPKTPRNQENLDFVVSMPSFSPIPNTPKRNSKIRSMKLRGPPKTHNSSNEVSFSLHNTYFD</sequence>
<feature type="compositionally biased region" description="Low complexity" evidence="1">
    <location>
        <begin position="60"/>
        <end position="77"/>
    </location>
</feature>
<gene>
    <name evidence="2" type="ORF">CTEN210_15756</name>
</gene>
<dbReference type="AlphaFoldDB" id="A0AAD3D9J3"/>
<name>A0AAD3D9J3_9STRA</name>
<proteinExistence type="predicted"/>
<evidence type="ECO:0000256" key="1">
    <source>
        <dbReference type="SAM" id="MobiDB-lite"/>
    </source>
</evidence>
<feature type="compositionally biased region" description="Basic residues" evidence="1">
    <location>
        <begin position="101"/>
        <end position="114"/>
    </location>
</feature>
<dbReference type="Proteomes" id="UP001054902">
    <property type="component" value="Unassembled WGS sequence"/>
</dbReference>
<protein>
    <submittedName>
        <fullName evidence="2">Uncharacterized protein</fullName>
    </submittedName>
</protein>
<comment type="caution">
    <text evidence="2">The sequence shown here is derived from an EMBL/GenBank/DDBJ whole genome shotgun (WGS) entry which is preliminary data.</text>
</comment>
<dbReference type="EMBL" id="BLLK01000062">
    <property type="protein sequence ID" value="GFH59280.1"/>
    <property type="molecule type" value="Genomic_DNA"/>
</dbReference>
<reference evidence="2 3" key="1">
    <citation type="journal article" date="2021" name="Sci. Rep.">
        <title>The genome of the diatom Chaetoceros tenuissimus carries an ancient integrated fragment of an extant virus.</title>
        <authorList>
            <person name="Hongo Y."/>
            <person name="Kimura K."/>
            <person name="Takaki Y."/>
            <person name="Yoshida Y."/>
            <person name="Baba S."/>
            <person name="Kobayashi G."/>
            <person name="Nagasaki K."/>
            <person name="Hano T."/>
            <person name="Tomaru Y."/>
        </authorList>
    </citation>
    <scope>NUCLEOTIDE SEQUENCE [LARGE SCALE GENOMIC DNA]</scope>
    <source>
        <strain evidence="2 3">NIES-3715</strain>
    </source>
</reference>
<accession>A0AAD3D9J3</accession>
<evidence type="ECO:0000313" key="2">
    <source>
        <dbReference type="EMBL" id="GFH59280.1"/>
    </source>
</evidence>
<evidence type="ECO:0000313" key="3">
    <source>
        <dbReference type="Proteomes" id="UP001054902"/>
    </source>
</evidence>
<keyword evidence="3" id="KW-1185">Reference proteome</keyword>
<organism evidence="2 3">
    <name type="scientific">Chaetoceros tenuissimus</name>
    <dbReference type="NCBI Taxonomy" id="426638"/>
    <lineage>
        <taxon>Eukaryota</taxon>
        <taxon>Sar</taxon>
        <taxon>Stramenopiles</taxon>
        <taxon>Ochrophyta</taxon>
        <taxon>Bacillariophyta</taxon>
        <taxon>Coscinodiscophyceae</taxon>
        <taxon>Chaetocerotophycidae</taxon>
        <taxon>Chaetocerotales</taxon>
        <taxon>Chaetocerotaceae</taxon>
        <taxon>Chaetoceros</taxon>
    </lineage>
</organism>
<feature type="region of interest" description="Disordered" evidence="1">
    <location>
        <begin position="43"/>
        <end position="122"/>
    </location>
</feature>